<dbReference type="AlphaFoldDB" id="A0A1V6SY31"/>
<dbReference type="Pfam" id="PF01753">
    <property type="entry name" value="zf-MYND"/>
    <property type="match status" value="1"/>
</dbReference>
<dbReference type="Proteomes" id="UP000191342">
    <property type="component" value="Unassembled WGS sequence"/>
</dbReference>
<protein>
    <recommendedName>
        <fullName evidence="6">MYND-type domain-containing protein</fullName>
    </recommendedName>
</protein>
<feature type="region of interest" description="Disordered" evidence="5">
    <location>
        <begin position="40"/>
        <end position="65"/>
    </location>
</feature>
<dbReference type="InterPro" id="IPR027796">
    <property type="entry name" value="OTT_1508_deam-like"/>
</dbReference>
<name>A0A1V6SY31_9EURO</name>
<dbReference type="SUPFAM" id="SSF144232">
    <property type="entry name" value="HIT/MYND zinc finger-like"/>
    <property type="match status" value="1"/>
</dbReference>
<dbReference type="EMBL" id="MLQL01000020">
    <property type="protein sequence ID" value="OQE18882.1"/>
    <property type="molecule type" value="Genomic_DNA"/>
</dbReference>
<dbReference type="GO" id="GO:0008270">
    <property type="term" value="F:zinc ion binding"/>
    <property type="evidence" value="ECO:0007669"/>
    <property type="project" value="UniProtKB-KW"/>
</dbReference>
<reference evidence="8" key="1">
    <citation type="journal article" date="2017" name="Nat. Microbiol.">
        <title>Global analysis of biosynthetic gene clusters reveals vast potential of secondary metabolite production in Penicillium species.</title>
        <authorList>
            <person name="Nielsen J.C."/>
            <person name="Grijseels S."/>
            <person name="Prigent S."/>
            <person name="Ji B."/>
            <person name="Dainat J."/>
            <person name="Nielsen K.F."/>
            <person name="Frisvad J.C."/>
            <person name="Workman M."/>
            <person name="Nielsen J."/>
        </authorList>
    </citation>
    <scope>NUCLEOTIDE SEQUENCE [LARGE SCALE GENOMIC DNA]</scope>
    <source>
        <strain evidence="8">IBT 14082</strain>
    </source>
</reference>
<organism evidence="7 8">
    <name type="scientific">Penicillium flavigenum</name>
    <dbReference type="NCBI Taxonomy" id="254877"/>
    <lineage>
        <taxon>Eukaryota</taxon>
        <taxon>Fungi</taxon>
        <taxon>Dikarya</taxon>
        <taxon>Ascomycota</taxon>
        <taxon>Pezizomycotina</taxon>
        <taxon>Eurotiomycetes</taxon>
        <taxon>Eurotiomycetidae</taxon>
        <taxon>Eurotiales</taxon>
        <taxon>Aspergillaceae</taxon>
        <taxon>Penicillium</taxon>
    </lineage>
</organism>
<keyword evidence="3" id="KW-0862">Zinc</keyword>
<dbReference type="OrthoDB" id="432970at2759"/>
<dbReference type="InterPro" id="IPR002893">
    <property type="entry name" value="Znf_MYND"/>
</dbReference>
<evidence type="ECO:0000256" key="4">
    <source>
        <dbReference type="PROSITE-ProRule" id="PRU00134"/>
    </source>
</evidence>
<feature type="domain" description="MYND-type" evidence="6">
    <location>
        <begin position="513"/>
        <end position="549"/>
    </location>
</feature>
<accession>A0A1V6SY31</accession>
<evidence type="ECO:0000259" key="6">
    <source>
        <dbReference type="PROSITE" id="PS50865"/>
    </source>
</evidence>
<evidence type="ECO:0000256" key="3">
    <source>
        <dbReference type="ARBA" id="ARBA00022833"/>
    </source>
</evidence>
<dbReference type="STRING" id="254877.A0A1V6SY31"/>
<keyword evidence="8" id="KW-1185">Reference proteome</keyword>
<evidence type="ECO:0000256" key="1">
    <source>
        <dbReference type="ARBA" id="ARBA00022723"/>
    </source>
</evidence>
<comment type="caution">
    <text evidence="7">The sequence shown here is derived from an EMBL/GenBank/DDBJ whole genome shotgun (WGS) entry which is preliminary data.</text>
</comment>
<dbReference type="Pfam" id="PF14441">
    <property type="entry name" value="OTT_1508_deam"/>
    <property type="match status" value="1"/>
</dbReference>
<keyword evidence="2 4" id="KW-0863">Zinc-finger</keyword>
<proteinExistence type="predicted"/>
<evidence type="ECO:0000256" key="5">
    <source>
        <dbReference type="SAM" id="MobiDB-lite"/>
    </source>
</evidence>
<evidence type="ECO:0000256" key="2">
    <source>
        <dbReference type="ARBA" id="ARBA00022771"/>
    </source>
</evidence>
<dbReference type="PROSITE" id="PS50865">
    <property type="entry name" value="ZF_MYND_2"/>
    <property type="match status" value="1"/>
</dbReference>
<keyword evidence="1" id="KW-0479">Metal-binding</keyword>
<feature type="compositionally biased region" description="Acidic residues" evidence="5">
    <location>
        <begin position="43"/>
        <end position="53"/>
    </location>
</feature>
<gene>
    <name evidence="7" type="ORF">PENFLA_c020G09563</name>
</gene>
<evidence type="ECO:0000313" key="8">
    <source>
        <dbReference type="Proteomes" id="UP000191342"/>
    </source>
</evidence>
<feature type="compositionally biased region" description="Basic and acidic residues" evidence="5">
    <location>
        <begin position="54"/>
        <end position="65"/>
    </location>
</feature>
<dbReference type="Gene3D" id="6.10.140.2220">
    <property type="match status" value="1"/>
</dbReference>
<evidence type="ECO:0000313" key="7">
    <source>
        <dbReference type="EMBL" id="OQE18882.1"/>
    </source>
</evidence>
<sequence>MAGLHRTPIYPHEECIARVVWAAHILFYLTSNRNHEGLHEAENNVECDSNSDDSSDRETNYETEKNVVLSGPRNSVRQKFLDCIAQLLSPSKGWDGVTATAICEGGDGAVVDIARNDGFLSDEDCFDSDIMGYCKMLEEYLDSSARAGTATNTTATSLTEFELRAIDYTSRRIDHWVEDLRQTLPNDQNCPDWNSQRWLGQEAAVQTWTTMTDLILQFDAAEEAAKSRPLIVQQAYRCFKLAQVRHLLSDAFGTQAGPKLWSKLNYIARPLVDCRILGSIAAREPQLRDCKISLVPSRPKTALEAKYVVGIFKAWERLGLGSIPKAVVCKLDPFNPRFEKACAKTVSLHAEMQLVMHYEERFAPRPTLDYFGCSKRTCLLCETFLGALPSPIATRGRHGVCYPAWAVPRSNSRAVEVAVERLQKNLVARIREFLNHLMHPRQKSIAANVIQSGMVSDFSHLTLEEWRQREQDVRLFKSKQTIQHNNMLIIEGITPTTNSRYRPLDNIEPKDCCVMCNTSPAIQCAQCQSTYYCSSDCKKSDFPSHSLLCKQFATQSDRPSPEHKRAIFFPVDGDEPCLIWIPCRHQYDEKDGIGWKQIDPYPYLGADKPFKKIMRIEHNPVRCRNLGSGFVRFARKEGYCVSLIHRDDYLKDGSTTNKSILASVRASCTSTIPHEFRGPMIVLQGLHHEDYADITLADFRHLMDYLISYRNTNVRESVLDLLPRAPTTVRGVTICCDGEINFHGSEPFVSVDVTRANRISLGSGSISPISVYLGMPVRFWKDPCTEFPYGPAGWEGDMTDKSNSNVAFLMMETDCSKDEWGWAPMYWNRRIGNVWAVREDRRDLDVNDVAMMCHFARRKLQPMFEDVMESGSSSVSRRTVLEFITWDNMVTYWYETGLH</sequence>